<name>A0A0D8JEX1_9BACT</name>
<gene>
    <name evidence="3" type="ORF">LH29_08915</name>
</gene>
<dbReference type="InterPro" id="IPR032533">
    <property type="entry name" value="DUF4954"/>
</dbReference>
<dbReference type="Pfam" id="PF16314">
    <property type="entry name" value="DUF4954"/>
    <property type="match status" value="1"/>
</dbReference>
<comment type="caution">
    <text evidence="3">The sequence shown here is derived from an EMBL/GenBank/DDBJ whole genome shotgun (WGS) entry which is preliminary data.</text>
</comment>
<feature type="domain" description="DUF6819" evidence="2">
    <location>
        <begin position="495"/>
        <end position="663"/>
    </location>
</feature>
<evidence type="ECO:0000313" key="4">
    <source>
        <dbReference type="Proteomes" id="UP000032544"/>
    </source>
</evidence>
<reference evidence="3 4" key="1">
    <citation type="submission" date="2014-09" db="EMBL/GenBank/DDBJ databases">
        <title>Draft Genome Sequence of Draconibacterium sp. JN14CK-3.</title>
        <authorList>
            <person name="Dong C."/>
            <person name="Lai Q."/>
            <person name="Shao Z."/>
        </authorList>
    </citation>
    <scope>NUCLEOTIDE SEQUENCE [LARGE SCALE GENOMIC DNA]</scope>
    <source>
        <strain evidence="3 4">JN14CK-3</strain>
    </source>
</reference>
<dbReference type="STRING" id="1544798.LH29_08915"/>
<dbReference type="SUPFAM" id="SSF51161">
    <property type="entry name" value="Trimeric LpxA-like enzymes"/>
    <property type="match status" value="1"/>
</dbReference>
<evidence type="ECO:0000313" key="3">
    <source>
        <dbReference type="EMBL" id="KJF45465.1"/>
    </source>
</evidence>
<dbReference type="InterPro" id="IPR011004">
    <property type="entry name" value="Trimer_LpxA-like_sf"/>
</dbReference>
<protein>
    <recommendedName>
        <fullName evidence="5">DUF4954 domain-containing protein</fullName>
    </recommendedName>
</protein>
<sequence length="677" mass="76196">MTQNTANNYRKLYDEEIGQLVHQGCSSSDWSLVKVSHDFIPDCIENCKFSGSIRLDSFAGSVKLIGGITFKTGIYNAWLHNCEVGKNALIHNVRSYIANYRIEENVVIHNITTLAVDGETSFGNGVVVEAINEGGGREIPIYDYLSTHVAYMMALYRHRPEVVRSLKKMVADYTKYVSSEMGVIGADSKILNCNTILNVKTGPATIIDGAKKLHNGSINSNYEAPVTIGEGVIMDNFIISSGSKITDATLVSKCFIGQGCVLDKHYSAENSLFFANFQGFHGEACSIFAGPYTVTHHKSTLLIAGMFSFLNAGSGSNQSNHLYKLGPIHQGIMERGAKTTSDSYVLWPSRIGAFSLVMGRHYKHCDTTDFPFSYLIESKDESILVPAINLKSIGTIRDTQKWPKRDKRTDSNLLDLINFNLLSPYTIDKMVKGRQRLMDLQKSSDDNVEAYTYDRMKIEKRALDRGIQLYEMAIWKFLGNSLITRLNGNEYKTAADIQKALQPDMKFGRGYWVDLAGMICPFEALDQLLQSIENGTVQSLEEVNSALATMHKNYYNFEWTWTVDVLESFYGKSISEFEASDVINIVKKWKESVLGIDRFLYEDARKEFSMSKMTGFGVDGQDGARELDFAEVRGEFEDNDTVKEIKEHMEKKERLGSRVIEQMMQVRVDKQTVENNI</sequence>
<dbReference type="Proteomes" id="UP000032544">
    <property type="component" value="Unassembled WGS sequence"/>
</dbReference>
<keyword evidence="4" id="KW-1185">Reference proteome</keyword>
<evidence type="ECO:0000259" key="2">
    <source>
        <dbReference type="Pfam" id="PF20683"/>
    </source>
</evidence>
<dbReference type="RefSeq" id="WP_045027728.1">
    <property type="nucleotide sequence ID" value="NZ_JRHC01000001.1"/>
</dbReference>
<evidence type="ECO:0000259" key="1">
    <source>
        <dbReference type="Pfam" id="PF16314"/>
    </source>
</evidence>
<evidence type="ECO:0008006" key="5">
    <source>
        <dbReference type="Google" id="ProtNLM"/>
    </source>
</evidence>
<dbReference type="AlphaFoldDB" id="A0A0D8JEX1"/>
<proteinExistence type="predicted"/>
<dbReference type="OrthoDB" id="9814955at2"/>
<dbReference type="EMBL" id="JRHC01000001">
    <property type="protein sequence ID" value="KJF45465.1"/>
    <property type="molecule type" value="Genomic_DNA"/>
</dbReference>
<dbReference type="Gene3D" id="2.160.10.10">
    <property type="entry name" value="Hexapeptide repeat proteins"/>
    <property type="match status" value="1"/>
</dbReference>
<feature type="domain" description="DUF4954" evidence="1">
    <location>
        <begin position="9"/>
        <end position="441"/>
    </location>
</feature>
<organism evidence="3 4">
    <name type="scientific">Draconibacterium sediminis</name>
    <dbReference type="NCBI Taxonomy" id="1544798"/>
    <lineage>
        <taxon>Bacteria</taxon>
        <taxon>Pseudomonadati</taxon>
        <taxon>Bacteroidota</taxon>
        <taxon>Bacteroidia</taxon>
        <taxon>Marinilabiliales</taxon>
        <taxon>Prolixibacteraceae</taxon>
        <taxon>Draconibacterium</taxon>
    </lineage>
</organism>
<dbReference type="InterPro" id="IPR049208">
    <property type="entry name" value="DUF6819"/>
</dbReference>
<accession>A0A0D8JEX1</accession>
<dbReference type="PATRIC" id="fig|1544798.3.peg.1792"/>
<dbReference type="Pfam" id="PF20683">
    <property type="entry name" value="DUF6819"/>
    <property type="match status" value="1"/>
</dbReference>